<organism evidence="1 2">
    <name type="scientific">Pisum sativum</name>
    <name type="common">Garden pea</name>
    <name type="synonym">Lathyrus oleraceus</name>
    <dbReference type="NCBI Taxonomy" id="3888"/>
    <lineage>
        <taxon>Eukaryota</taxon>
        <taxon>Viridiplantae</taxon>
        <taxon>Streptophyta</taxon>
        <taxon>Embryophyta</taxon>
        <taxon>Tracheophyta</taxon>
        <taxon>Spermatophyta</taxon>
        <taxon>Magnoliopsida</taxon>
        <taxon>eudicotyledons</taxon>
        <taxon>Gunneridae</taxon>
        <taxon>Pentapetalae</taxon>
        <taxon>rosids</taxon>
        <taxon>fabids</taxon>
        <taxon>Fabales</taxon>
        <taxon>Fabaceae</taxon>
        <taxon>Papilionoideae</taxon>
        <taxon>50 kb inversion clade</taxon>
        <taxon>NPAAA clade</taxon>
        <taxon>Hologalegina</taxon>
        <taxon>IRL clade</taxon>
        <taxon>Fabeae</taxon>
        <taxon>Lathyrus</taxon>
    </lineage>
</organism>
<gene>
    <name evidence="1" type="ORF">KIW84_040027</name>
</gene>
<evidence type="ECO:0008006" key="3">
    <source>
        <dbReference type="Google" id="ProtNLM"/>
    </source>
</evidence>
<proteinExistence type="predicted"/>
<name>A0A9D4X6D5_PEA</name>
<comment type="caution">
    <text evidence="1">The sequence shown here is derived from an EMBL/GenBank/DDBJ whole genome shotgun (WGS) entry which is preliminary data.</text>
</comment>
<reference evidence="1 2" key="1">
    <citation type="journal article" date="2022" name="Nat. Genet.">
        <title>Improved pea reference genome and pan-genome highlight genomic features and evolutionary characteristics.</title>
        <authorList>
            <person name="Yang T."/>
            <person name="Liu R."/>
            <person name="Luo Y."/>
            <person name="Hu S."/>
            <person name="Wang D."/>
            <person name="Wang C."/>
            <person name="Pandey M.K."/>
            <person name="Ge S."/>
            <person name="Xu Q."/>
            <person name="Li N."/>
            <person name="Li G."/>
            <person name="Huang Y."/>
            <person name="Saxena R.K."/>
            <person name="Ji Y."/>
            <person name="Li M."/>
            <person name="Yan X."/>
            <person name="He Y."/>
            <person name="Liu Y."/>
            <person name="Wang X."/>
            <person name="Xiang C."/>
            <person name="Varshney R.K."/>
            <person name="Ding H."/>
            <person name="Gao S."/>
            <person name="Zong X."/>
        </authorList>
    </citation>
    <scope>NUCLEOTIDE SEQUENCE [LARGE SCALE GENOMIC DNA]</scope>
    <source>
        <strain evidence="1 2">cv. Zhongwan 6</strain>
    </source>
</reference>
<dbReference type="Gramene" id="Psat04G0002700-T1">
    <property type="protein sequence ID" value="KAI5414364.1"/>
    <property type="gene ID" value="KIW84_040027"/>
</dbReference>
<dbReference type="EMBL" id="JAMSHJ010000004">
    <property type="protein sequence ID" value="KAI5414364.1"/>
    <property type="molecule type" value="Genomic_DNA"/>
</dbReference>
<dbReference type="Proteomes" id="UP001058974">
    <property type="component" value="Chromosome 4"/>
</dbReference>
<protein>
    <recommendedName>
        <fullName evidence="3">DUF4283 domain-containing protein</fullName>
    </recommendedName>
</protein>
<dbReference type="AlphaFoldDB" id="A0A9D4X6D5"/>
<evidence type="ECO:0000313" key="2">
    <source>
        <dbReference type="Proteomes" id="UP001058974"/>
    </source>
</evidence>
<keyword evidence="2" id="KW-1185">Reference proteome</keyword>
<sequence length="255" mass="28853">MEDEYQTGVEACKHNLHGRILWPKGEKLLPTLMIRNKLMAISKDLGEWGVISLSKGFFEFTVLSLEDVRRVCASGAWSLSPEVCRIAMKDEHQQPNLSKKSAGPNKVFILKAKPINLDGVVHKVPNLGIDKGRLHIDILESSRVEHSNKNVIVEEPDSDIQLMPPIFKDLSPSINHDYNLDSMVHCYESLSSKYLVFVYATNEVEESSSNTEGDNMIKRNHNFLANSWATLVDHSETDGSEDLQEYFQEDMNSSF</sequence>
<evidence type="ECO:0000313" key="1">
    <source>
        <dbReference type="EMBL" id="KAI5414364.1"/>
    </source>
</evidence>
<accession>A0A9D4X6D5</accession>